<evidence type="ECO:0000256" key="1">
    <source>
        <dbReference type="SAM" id="MobiDB-lite"/>
    </source>
</evidence>
<dbReference type="EMBL" id="AP003343">
    <property type="protein sequence ID" value="BAB90073.1"/>
    <property type="molecule type" value="Genomic_DNA"/>
</dbReference>
<accession>Q8S150</accession>
<proteinExistence type="predicted"/>
<dbReference type="Proteomes" id="UP000817658">
    <property type="component" value="Chromosome 1"/>
</dbReference>
<feature type="compositionally biased region" description="Basic residues" evidence="1">
    <location>
        <begin position="1"/>
        <end position="26"/>
    </location>
</feature>
<sequence length="102" mass="10735">MARRHHHPVSVKGRRERRRGGGRRGRGAAGSEEWCGQRRGNRGAVGQRGSGVRRAAAPAETLSDGDGGDLTTRSAASPPLLCPYGGARSAVEDGVRGENLHI</sequence>
<feature type="region of interest" description="Disordered" evidence="1">
    <location>
        <begin position="1"/>
        <end position="78"/>
    </location>
</feature>
<protein>
    <submittedName>
        <fullName evidence="2">Uncharacterized protein</fullName>
    </submittedName>
</protein>
<dbReference type="AlphaFoldDB" id="Q8S150"/>
<organism evidence="2">
    <name type="scientific">Oryza sativa subsp. japonica</name>
    <name type="common">Rice</name>
    <dbReference type="NCBI Taxonomy" id="39947"/>
    <lineage>
        <taxon>Eukaryota</taxon>
        <taxon>Viridiplantae</taxon>
        <taxon>Streptophyta</taxon>
        <taxon>Embryophyta</taxon>
        <taxon>Tracheophyta</taxon>
        <taxon>Spermatophyta</taxon>
        <taxon>Magnoliopsida</taxon>
        <taxon>Liliopsida</taxon>
        <taxon>Poales</taxon>
        <taxon>Poaceae</taxon>
        <taxon>BOP clade</taxon>
        <taxon>Oryzoideae</taxon>
        <taxon>Oryzeae</taxon>
        <taxon>Oryzinae</taxon>
        <taxon>Oryza</taxon>
        <taxon>Oryza sativa</taxon>
    </lineage>
</organism>
<evidence type="ECO:0000313" key="2">
    <source>
        <dbReference type="EMBL" id="BAB90073.1"/>
    </source>
</evidence>
<gene>
    <name evidence="2" type="primary">P0042A10.23</name>
</gene>
<name>Q8S150_ORYSJ</name>
<reference evidence="2" key="1">
    <citation type="journal article" date="2002" name="Nature">
        <title>The genome sequence and structure of rice chromosome 1.</title>
        <authorList>
            <person name="Sasaki T."/>
            <person name="Matsumoto T."/>
            <person name="Yamamoto K."/>
            <person name="Sakata K."/>
            <person name="Baba T."/>
            <person name="Katayose Y."/>
            <person name="Wu J."/>
            <person name="Niimura Y."/>
            <person name="Cheng Z."/>
            <person name="Nagamura Y."/>
            <person name="Antonio B.A."/>
            <person name="Kanamori H."/>
            <person name="Hosokawa S."/>
            <person name="Masukawa M."/>
            <person name="Arikawa K."/>
            <person name="Chiden Y."/>
            <person name="Hayashi M."/>
            <person name="Okamoto M."/>
            <person name="Ando T."/>
            <person name="Aoki H."/>
            <person name="Arita K."/>
            <person name="Hamada M."/>
            <person name="Harada C."/>
            <person name="Hijishita S."/>
            <person name="Honda M."/>
            <person name="Ichikawa Y."/>
            <person name="Idonuma A."/>
            <person name="Iijima M."/>
            <person name="Ikeda M."/>
            <person name="Ikeno M."/>
            <person name="Itoh S."/>
            <person name="Itoh T."/>
            <person name="Itoh Y."/>
            <person name="Itoh Y."/>
            <person name="Iwabuchi A."/>
            <person name="Kamiya K."/>
            <person name="Karasawa W."/>
            <person name="Katagiri S."/>
            <person name="Kikuta A."/>
            <person name="Kobayashi N."/>
            <person name="Kono I."/>
            <person name="Machita K."/>
            <person name="Maehara T."/>
            <person name="Mizuno H."/>
            <person name="Mizubayashi T."/>
            <person name="Mukai Y."/>
            <person name="Nagasaki H."/>
            <person name="Nakashima M."/>
            <person name="Nakama Y."/>
            <person name="Nakamichi Y."/>
            <person name="Nakamura M."/>
            <person name="Namiki N."/>
            <person name="Negishi M."/>
            <person name="Ohta I."/>
            <person name="Ono N."/>
            <person name="Saji S."/>
            <person name="Sakai K."/>
            <person name="Shibata M."/>
            <person name="Shimokawa T."/>
            <person name="Shomura A."/>
            <person name="Song J."/>
            <person name="Takazaki Y."/>
            <person name="Terasawa K."/>
            <person name="Tsuji K."/>
            <person name="Waki K."/>
            <person name="Yamagata H."/>
            <person name="Yamane H."/>
            <person name="Yoshiki S."/>
            <person name="Yoshihara R."/>
            <person name="Yukawa K."/>
            <person name="Zhong H."/>
            <person name="Iwama H."/>
            <person name="Endo T."/>
            <person name="Ito H."/>
            <person name="Hahn J.H."/>
            <person name="Kim H.I."/>
            <person name="Eun M.Y."/>
            <person name="Yano M."/>
            <person name="Jiang J."/>
            <person name="Gojobori T."/>
        </authorList>
    </citation>
    <scope>NUCLEOTIDE SEQUENCE [LARGE SCALE GENOMIC DNA]</scope>
</reference>